<dbReference type="InterPro" id="IPR027353">
    <property type="entry name" value="NET_dom"/>
</dbReference>
<feature type="region of interest" description="Disordered" evidence="5">
    <location>
        <begin position="222"/>
        <end position="247"/>
    </location>
</feature>
<gene>
    <name evidence="8" type="ORF">BLNAU_2428</name>
</gene>
<evidence type="ECO:0000259" key="7">
    <source>
        <dbReference type="PROSITE" id="PS51525"/>
    </source>
</evidence>
<evidence type="ECO:0000256" key="5">
    <source>
        <dbReference type="SAM" id="MobiDB-lite"/>
    </source>
</evidence>
<evidence type="ECO:0000313" key="8">
    <source>
        <dbReference type="EMBL" id="KAK2962595.1"/>
    </source>
</evidence>
<protein>
    <submittedName>
        <fullName evidence="8">Transcription factor GTE12</fullName>
    </submittedName>
</protein>
<dbReference type="Pfam" id="PF17035">
    <property type="entry name" value="BET"/>
    <property type="match status" value="1"/>
</dbReference>
<comment type="caution">
    <text evidence="8">The sequence shown here is derived from an EMBL/GenBank/DDBJ whole genome shotgun (WGS) entry which is preliminary data.</text>
</comment>
<sequence length="343" mass="38965">MLSPPPDSMMQLDETSKFEKVINHYPESTPSLISSSQMDQVNEGDQTLDSQTISFTHLGTTQHDLGEAMLKDHDSEEERKMAITQEIQKKTEAQMKYLRKLLNDLLRHKYAPQFSAPVDPIALNIPDYTHVITHPMDLGTIKKGIEQETYNNNVDAVLNDIYLVFDNCFHYNPPANDVSIMCDELQQLAVKKLRSSQLFTAEQVALVAHTFPHKYFKEDPVTASETISAESENEGAGKHPRPAQDMHIPRVKPNLDHLLTPFEGDNVPLTAEEKEILFSQIRTLEAKFLHQVVTFIQYTTPQTAVDAPDGVVEFDIDDIDPRVLQHLRKYVRQCVEAQQSAKK</sequence>
<dbReference type="InterPro" id="IPR001487">
    <property type="entry name" value="Bromodomain"/>
</dbReference>
<dbReference type="InterPro" id="IPR038336">
    <property type="entry name" value="NET_sf"/>
</dbReference>
<keyword evidence="9" id="KW-1185">Reference proteome</keyword>
<dbReference type="EMBL" id="JARBJD010000010">
    <property type="protein sequence ID" value="KAK2962595.1"/>
    <property type="molecule type" value="Genomic_DNA"/>
</dbReference>
<evidence type="ECO:0000256" key="4">
    <source>
        <dbReference type="PROSITE-ProRule" id="PRU00035"/>
    </source>
</evidence>
<reference evidence="8 9" key="1">
    <citation type="journal article" date="2022" name="bioRxiv">
        <title>Genomics of Preaxostyla Flagellates Illuminates Evolutionary Transitions and the Path Towards Mitochondrial Loss.</title>
        <authorList>
            <person name="Novak L.V.F."/>
            <person name="Treitli S.C."/>
            <person name="Pyrih J."/>
            <person name="Halakuc P."/>
            <person name="Pipaliya S.V."/>
            <person name="Vacek V."/>
            <person name="Brzon O."/>
            <person name="Soukal P."/>
            <person name="Eme L."/>
            <person name="Dacks J.B."/>
            <person name="Karnkowska A."/>
            <person name="Elias M."/>
            <person name="Hampl V."/>
        </authorList>
    </citation>
    <scope>NUCLEOTIDE SEQUENCE [LARGE SCALE GENOMIC DNA]</scope>
    <source>
        <strain evidence="8">NAU3</strain>
        <tissue evidence="8">Gut</tissue>
    </source>
</reference>
<evidence type="ECO:0000256" key="1">
    <source>
        <dbReference type="ARBA" id="ARBA00023015"/>
    </source>
</evidence>
<dbReference type="Proteomes" id="UP001281761">
    <property type="component" value="Unassembled WGS sequence"/>
</dbReference>
<feature type="domain" description="NET" evidence="7">
    <location>
        <begin position="259"/>
        <end position="342"/>
    </location>
</feature>
<keyword evidence="3" id="KW-0804">Transcription</keyword>
<dbReference type="InterPro" id="IPR018359">
    <property type="entry name" value="Bromodomain_CS"/>
</dbReference>
<keyword evidence="2 4" id="KW-0103">Bromodomain</keyword>
<evidence type="ECO:0000256" key="2">
    <source>
        <dbReference type="ARBA" id="ARBA00023117"/>
    </source>
</evidence>
<evidence type="ECO:0000259" key="6">
    <source>
        <dbReference type="PROSITE" id="PS50014"/>
    </source>
</evidence>
<accession>A0ABQ9YFU5</accession>
<dbReference type="PROSITE" id="PS50014">
    <property type="entry name" value="BROMODOMAIN_2"/>
    <property type="match status" value="1"/>
</dbReference>
<dbReference type="InterPro" id="IPR036427">
    <property type="entry name" value="Bromodomain-like_sf"/>
</dbReference>
<proteinExistence type="predicted"/>
<dbReference type="SUPFAM" id="SSF47370">
    <property type="entry name" value="Bromodomain"/>
    <property type="match status" value="1"/>
</dbReference>
<evidence type="ECO:0000313" key="9">
    <source>
        <dbReference type="Proteomes" id="UP001281761"/>
    </source>
</evidence>
<dbReference type="PANTHER" id="PTHR45926">
    <property type="entry name" value="OSJNBA0053K19.4 PROTEIN"/>
    <property type="match status" value="1"/>
</dbReference>
<name>A0ABQ9YFU5_9EUKA</name>
<dbReference type="PROSITE" id="PS51525">
    <property type="entry name" value="NET"/>
    <property type="match status" value="1"/>
</dbReference>
<dbReference type="Gene3D" id="1.20.920.10">
    <property type="entry name" value="Bromodomain-like"/>
    <property type="match status" value="1"/>
</dbReference>
<dbReference type="Gene3D" id="1.20.1270.220">
    <property type="match status" value="1"/>
</dbReference>
<dbReference type="SMART" id="SM00297">
    <property type="entry name" value="BROMO"/>
    <property type="match status" value="1"/>
</dbReference>
<dbReference type="PRINTS" id="PR00503">
    <property type="entry name" value="BROMODOMAIN"/>
</dbReference>
<keyword evidence="1" id="KW-0805">Transcription regulation</keyword>
<feature type="domain" description="Bromo" evidence="6">
    <location>
        <begin position="106"/>
        <end position="179"/>
    </location>
</feature>
<dbReference type="PROSITE" id="PS00633">
    <property type="entry name" value="BROMODOMAIN_1"/>
    <property type="match status" value="1"/>
</dbReference>
<dbReference type="Pfam" id="PF00439">
    <property type="entry name" value="Bromodomain"/>
    <property type="match status" value="1"/>
</dbReference>
<organism evidence="8 9">
    <name type="scientific">Blattamonas nauphoetae</name>
    <dbReference type="NCBI Taxonomy" id="2049346"/>
    <lineage>
        <taxon>Eukaryota</taxon>
        <taxon>Metamonada</taxon>
        <taxon>Preaxostyla</taxon>
        <taxon>Oxymonadida</taxon>
        <taxon>Blattamonas</taxon>
    </lineage>
</organism>
<evidence type="ECO:0000256" key="3">
    <source>
        <dbReference type="ARBA" id="ARBA00023163"/>
    </source>
</evidence>